<protein>
    <submittedName>
        <fullName evidence="1">Uncharacterized protein</fullName>
    </submittedName>
</protein>
<evidence type="ECO:0000313" key="1">
    <source>
        <dbReference type="EMBL" id="DAG01897.1"/>
    </source>
</evidence>
<dbReference type="EMBL" id="BK016199">
    <property type="protein sequence ID" value="DAG01897.1"/>
    <property type="molecule type" value="Genomic_DNA"/>
</dbReference>
<organism evidence="1">
    <name type="scientific">Siphoviridae sp. ctYaH2</name>
    <dbReference type="NCBI Taxonomy" id="2825549"/>
    <lineage>
        <taxon>Viruses</taxon>
        <taxon>Duplodnaviria</taxon>
        <taxon>Heunggongvirae</taxon>
        <taxon>Uroviricota</taxon>
        <taxon>Caudoviricetes</taxon>
    </lineage>
</organism>
<reference evidence="1" key="1">
    <citation type="journal article" date="2021" name="Proc. Natl. Acad. Sci. U.S.A.">
        <title>A Catalog of Tens of Thousands of Viruses from Human Metagenomes Reveals Hidden Associations with Chronic Diseases.</title>
        <authorList>
            <person name="Tisza M.J."/>
            <person name="Buck C.B."/>
        </authorList>
    </citation>
    <scope>NUCLEOTIDE SEQUENCE</scope>
    <source>
        <strain evidence="1">CtYaH2</strain>
    </source>
</reference>
<accession>A0A8S5V574</accession>
<name>A0A8S5V574_9CAUD</name>
<proteinExistence type="predicted"/>
<sequence length="49" mass="5454">MSGSTVGLQWLYSGSTVALQWLYSGSTMNDERRKGESKRVLNTVLLVSF</sequence>